<reference evidence="3 4" key="1">
    <citation type="submission" date="2018-08" db="EMBL/GenBank/DDBJ databases">
        <title>Recombination of ecologically and evolutionarily significant loci maintains genetic cohesion in the Pseudomonas syringae species complex.</title>
        <authorList>
            <person name="Dillon M."/>
            <person name="Thakur S."/>
            <person name="Almeida R.N.D."/>
            <person name="Weir B.S."/>
            <person name="Guttman D.S."/>
        </authorList>
    </citation>
    <scope>NUCLEOTIDE SEQUENCE [LARGE SCALE GENOMIC DNA]</scope>
    <source>
        <strain evidence="3 4">ICMP 13052</strain>
    </source>
</reference>
<evidence type="ECO:0000313" key="4">
    <source>
        <dbReference type="Proteomes" id="UP000269044"/>
    </source>
</evidence>
<comment type="caution">
    <text evidence="3">The sequence shown here is derived from an EMBL/GenBank/DDBJ whole genome shotgun (WGS) entry which is preliminary data.</text>
</comment>
<dbReference type="PANTHER" id="PTHR30121:SF6">
    <property type="entry name" value="SLR6007 PROTEIN"/>
    <property type="match status" value="1"/>
</dbReference>
<evidence type="ECO:0000259" key="2">
    <source>
        <dbReference type="Pfam" id="PF03135"/>
    </source>
</evidence>
<gene>
    <name evidence="3" type="ORF">ALQ08_03909</name>
</gene>
<evidence type="ECO:0000313" key="3">
    <source>
        <dbReference type="EMBL" id="RMQ25014.1"/>
    </source>
</evidence>
<dbReference type="PANTHER" id="PTHR30121">
    <property type="entry name" value="UNCHARACTERIZED PROTEIN YJGR-RELATED"/>
    <property type="match status" value="1"/>
</dbReference>
<sequence>MRNGANSMAHDFHKSVMPAEDKVPLMGYPVDELMTTLSGNRLVSLIQLKGISPETRSDDELIRLCETRNRYFLALGKKEGKNLLVHTYTTKTGIELDTQYTMPLPALQDFVDAYTEPFRNGTFYQVGYGLALVLKYRELDEGIQRMSDLLSLTRTLLAEYDPAIMGLEENEHGALFSQTGRYYSLLLNGHEKDVLVSDTRLGDAIIDSVTNFDNYDFVENRPNRGGQSFATTFDLRDYPSGGTYPGMWDEANEQQFEFTLVQTFLFEDRNKAKDKFQKHISDLGSVEKDSKQTKELEKAVEDITLGDKAFGRYHASLIVYGKTPDQAIENGTAMQSVFTVHDAYFARSTLSNVDTWYTQFPGVTEAMYPMMKSTENLADSFSLHSTPTGKVKGNPIGDGTGVMPVLTVNKALYVLNVHDSPPGQNNLGEMLPGHAVYTGQTGVGKTTNEAILLTFLSRFDPLIFGIDYNESLRHLLCGLGAEYYTVQPGHFTGVNPFQFHDSPGLRQMLIDLVLCCAGGPDRSDEADQRTIKDSVEAVMAHTNVRLRGMSLLLQNIPHRGGNCLHTRLSKWCRLAGEGREGQYAWVLDSPINQFNAQTYRRLAFDCTQLLKNDYADKHPEVMEAFLNTLFYMKREMHEARPGNLLLNVVAEYWAPLSFKSTADAIKEVLQSGRMRGEILIMDTQYPEQALATPYAAAVIQQVTTPIWLPNKKAQAESYAKFGVTGKVFEAVRDMGPLSREMVVQQGHQTVKLKMELDGPLKYWLPLLSATQKNLAVAERIRQHLGTTDPKVWVDAFLVAEAVRQWLNTDDPAVWLPAFDYAENLRQSMKTRDAQRWMPAFQKAWKAIQEHNEMEDAS</sequence>
<dbReference type="AlphaFoldDB" id="A0A3M4K7J7"/>
<dbReference type="InterPro" id="IPR027417">
    <property type="entry name" value="P-loop_NTPase"/>
</dbReference>
<proteinExistence type="inferred from homology"/>
<protein>
    <submittedName>
        <fullName evidence="3">Conjugal transfer protein</fullName>
    </submittedName>
</protein>
<dbReference type="InterPro" id="IPR051162">
    <property type="entry name" value="T4SS_component"/>
</dbReference>
<accession>A0A3M4K7J7</accession>
<comment type="similarity">
    <text evidence="1">Belongs to the TrbE/VirB4 family.</text>
</comment>
<dbReference type="Pfam" id="PF03135">
    <property type="entry name" value="CagE_TrbE_VirB"/>
    <property type="match status" value="1"/>
</dbReference>
<dbReference type="InterPro" id="IPR018145">
    <property type="entry name" value="CagE_TrbE_VirB_cntrl_dom"/>
</dbReference>
<name>A0A3M4K7J7_9PSED</name>
<dbReference type="GO" id="GO:0005524">
    <property type="term" value="F:ATP binding"/>
    <property type="evidence" value="ECO:0007669"/>
    <property type="project" value="InterPro"/>
</dbReference>
<dbReference type="SUPFAM" id="SSF52540">
    <property type="entry name" value="P-loop containing nucleoside triphosphate hydrolases"/>
    <property type="match status" value="1"/>
</dbReference>
<feature type="domain" description="CagE TrbE VirB component of type IV transporter system central" evidence="2">
    <location>
        <begin position="170"/>
        <end position="364"/>
    </location>
</feature>
<dbReference type="Gene3D" id="3.40.50.300">
    <property type="entry name" value="P-loop containing nucleotide triphosphate hydrolases"/>
    <property type="match status" value="1"/>
</dbReference>
<evidence type="ECO:0000256" key="1">
    <source>
        <dbReference type="ARBA" id="ARBA00006512"/>
    </source>
</evidence>
<organism evidence="3 4">
    <name type="scientific">Pseudomonas syringae pv. delphinii</name>
    <dbReference type="NCBI Taxonomy" id="192088"/>
    <lineage>
        <taxon>Bacteria</taxon>
        <taxon>Pseudomonadati</taxon>
        <taxon>Pseudomonadota</taxon>
        <taxon>Gammaproteobacteria</taxon>
        <taxon>Pseudomonadales</taxon>
        <taxon>Pseudomonadaceae</taxon>
        <taxon>Pseudomonas</taxon>
    </lineage>
</organism>
<dbReference type="Proteomes" id="UP000269044">
    <property type="component" value="Unassembled WGS sequence"/>
</dbReference>
<dbReference type="EMBL" id="RBRA01000120">
    <property type="protein sequence ID" value="RMQ25014.1"/>
    <property type="molecule type" value="Genomic_DNA"/>
</dbReference>